<evidence type="ECO:0000256" key="4">
    <source>
        <dbReference type="ARBA" id="ARBA00022741"/>
    </source>
</evidence>
<reference evidence="10" key="1">
    <citation type="journal article" date="2023" name="IScience">
        <title>Live-bearing cockroach genome reveals convergent evolutionary mechanisms linked to viviparity in insects and beyond.</title>
        <authorList>
            <person name="Fouks B."/>
            <person name="Harrison M.C."/>
            <person name="Mikhailova A.A."/>
            <person name="Marchal E."/>
            <person name="English S."/>
            <person name="Carruthers M."/>
            <person name="Jennings E.C."/>
            <person name="Chiamaka E.L."/>
            <person name="Frigard R.A."/>
            <person name="Pippel M."/>
            <person name="Attardo G.M."/>
            <person name="Benoit J.B."/>
            <person name="Bornberg-Bauer E."/>
            <person name="Tobe S.S."/>
        </authorList>
    </citation>
    <scope>NUCLEOTIDE SEQUENCE</scope>
    <source>
        <strain evidence="10">Stay&amp;Tobe</strain>
    </source>
</reference>
<keyword evidence="3" id="KW-0808">Transferase</keyword>
<evidence type="ECO:0000259" key="9">
    <source>
        <dbReference type="PROSITE" id="PS50011"/>
    </source>
</evidence>
<keyword evidence="11" id="KW-1185">Reference proteome</keyword>
<evidence type="ECO:0000256" key="2">
    <source>
        <dbReference type="ARBA" id="ARBA00022527"/>
    </source>
</evidence>
<gene>
    <name evidence="10" type="ORF">L9F63_022028</name>
</gene>
<sequence length="213" mass="23582">MSAFKTPTNVKFRNIQDEVAVIPASPLMTPLGRGTGVSVYRLKRSPRIGFRAFVKAEDGRDCLAMEECDTSIGDLIEQRLDDELGPFPANHILKVAKHISSALDYLHTECHILHGDIKSMDILVKGDFEVIKLCDFGVSVPLNADGTLKESRENFIGTECWSAPEALSEDGIITKYIGYPGPILSVTNCIEQKLTNVLQYSLLQNIVKLNKFV</sequence>
<proteinExistence type="inferred from homology"/>
<comment type="catalytic activity">
    <reaction evidence="8">
        <text>L-seryl-[protein] + ATP = O-phospho-L-seryl-[protein] + ADP + H(+)</text>
        <dbReference type="Rhea" id="RHEA:17989"/>
        <dbReference type="Rhea" id="RHEA-COMP:9863"/>
        <dbReference type="Rhea" id="RHEA-COMP:11604"/>
        <dbReference type="ChEBI" id="CHEBI:15378"/>
        <dbReference type="ChEBI" id="CHEBI:29999"/>
        <dbReference type="ChEBI" id="CHEBI:30616"/>
        <dbReference type="ChEBI" id="CHEBI:83421"/>
        <dbReference type="ChEBI" id="CHEBI:456216"/>
        <dbReference type="EC" id="2.7.11.1"/>
    </reaction>
</comment>
<evidence type="ECO:0000256" key="7">
    <source>
        <dbReference type="ARBA" id="ARBA00047899"/>
    </source>
</evidence>
<evidence type="ECO:0000256" key="8">
    <source>
        <dbReference type="ARBA" id="ARBA00048679"/>
    </source>
</evidence>
<dbReference type="Gene3D" id="1.10.510.10">
    <property type="entry name" value="Transferase(Phosphotransferase) domain 1"/>
    <property type="match status" value="1"/>
</dbReference>
<dbReference type="InterPro" id="IPR011009">
    <property type="entry name" value="Kinase-like_dom_sf"/>
</dbReference>
<dbReference type="GO" id="GO:0005524">
    <property type="term" value="F:ATP binding"/>
    <property type="evidence" value="ECO:0007669"/>
    <property type="project" value="UniProtKB-KW"/>
</dbReference>
<dbReference type="Pfam" id="PF00069">
    <property type="entry name" value="Pkinase"/>
    <property type="match status" value="1"/>
</dbReference>
<keyword evidence="2" id="KW-0723">Serine/threonine-protein kinase</keyword>
<keyword evidence="5" id="KW-0418">Kinase</keyword>
<comment type="similarity">
    <text evidence="1">Belongs to the protein kinase superfamily. STE Ser/Thr protein kinase family. STE20 subfamily.</text>
</comment>
<evidence type="ECO:0000313" key="11">
    <source>
        <dbReference type="Proteomes" id="UP001233999"/>
    </source>
</evidence>
<dbReference type="InterPro" id="IPR000719">
    <property type="entry name" value="Prot_kinase_dom"/>
</dbReference>
<evidence type="ECO:0000256" key="3">
    <source>
        <dbReference type="ARBA" id="ARBA00022679"/>
    </source>
</evidence>
<dbReference type="EMBL" id="JASPKZ010007559">
    <property type="protein sequence ID" value="KAJ9583630.1"/>
    <property type="molecule type" value="Genomic_DNA"/>
</dbReference>
<comment type="caution">
    <text evidence="10">The sequence shown here is derived from an EMBL/GenBank/DDBJ whole genome shotgun (WGS) entry which is preliminary data.</text>
</comment>
<dbReference type="SUPFAM" id="SSF56112">
    <property type="entry name" value="Protein kinase-like (PK-like)"/>
    <property type="match status" value="1"/>
</dbReference>
<keyword evidence="4" id="KW-0547">Nucleotide-binding</keyword>
<dbReference type="InterPro" id="IPR050629">
    <property type="entry name" value="STE20/SPS1-PAK"/>
</dbReference>
<feature type="domain" description="Protein kinase" evidence="9">
    <location>
        <begin position="1"/>
        <end position="213"/>
    </location>
</feature>
<protein>
    <recommendedName>
        <fullName evidence="9">Protein kinase domain-containing protein</fullName>
    </recommendedName>
</protein>
<dbReference type="PANTHER" id="PTHR48012">
    <property type="entry name" value="STERILE20-LIKE KINASE, ISOFORM B-RELATED"/>
    <property type="match status" value="1"/>
</dbReference>
<comment type="catalytic activity">
    <reaction evidence="7">
        <text>L-threonyl-[protein] + ATP = O-phospho-L-threonyl-[protein] + ADP + H(+)</text>
        <dbReference type="Rhea" id="RHEA:46608"/>
        <dbReference type="Rhea" id="RHEA-COMP:11060"/>
        <dbReference type="Rhea" id="RHEA-COMP:11605"/>
        <dbReference type="ChEBI" id="CHEBI:15378"/>
        <dbReference type="ChEBI" id="CHEBI:30013"/>
        <dbReference type="ChEBI" id="CHEBI:30616"/>
        <dbReference type="ChEBI" id="CHEBI:61977"/>
        <dbReference type="ChEBI" id="CHEBI:456216"/>
        <dbReference type="EC" id="2.7.11.1"/>
    </reaction>
</comment>
<dbReference type="SMART" id="SM00220">
    <property type="entry name" value="S_TKc"/>
    <property type="match status" value="1"/>
</dbReference>
<dbReference type="GO" id="GO:0005737">
    <property type="term" value="C:cytoplasm"/>
    <property type="evidence" value="ECO:0007669"/>
    <property type="project" value="TreeGrafter"/>
</dbReference>
<evidence type="ECO:0000256" key="1">
    <source>
        <dbReference type="ARBA" id="ARBA00008874"/>
    </source>
</evidence>
<evidence type="ECO:0000256" key="5">
    <source>
        <dbReference type="ARBA" id="ARBA00022777"/>
    </source>
</evidence>
<dbReference type="AlphaFoldDB" id="A0AAD8EAS6"/>
<evidence type="ECO:0000256" key="6">
    <source>
        <dbReference type="ARBA" id="ARBA00022840"/>
    </source>
</evidence>
<dbReference type="GO" id="GO:0004674">
    <property type="term" value="F:protein serine/threonine kinase activity"/>
    <property type="evidence" value="ECO:0007669"/>
    <property type="project" value="UniProtKB-KW"/>
</dbReference>
<name>A0AAD8EAS6_DIPPU</name>
<reference evidence="10" key="2">
    <citation type="submission" date="2023-05" db="EMBL/GenBank/DDBJ databases">
        <authorList>
            <person name="Fouks B."/>
        </authorList>
    </citation>
    <scope>NUCLEOTIDE SEQUENCE</scope>
    <source>
        <strain evidence="10">Stay&amp;Tobe</strain>
        <tissue evidence="10">Testes</tissue>
    </source>
</reference>
<dbReference type="Proteomes" id="UP001233999">
    <property type="component" value="Unassembled WGS sequence"/>
</dbReference>
<organism evidence="10 11">
    <name type="scientific">Diploptera punctata</name>
    <name type="common">Pacific beetle cockroach</name>
    <dbReference type="NCBI Taxonomy" id="6984"/>
    <lineage>
        <taxon>Eukaryota</taxon>
        <taxon>Metazoa</taxon>
        <taxon>Ecdysozoa</taxon>
        <taxon>Arthropoda</taxon>
        <taxon>Hexapoda</taxon>
        <taxon>Insecta</taxon>
        <taxon>Pterygota</taxon>
        <taxon>Neoptera</taxon>
        <taxon>Polyneoptera</taxon>
        <taxon>Dictyoptera</taxon>
        <taxon>Blattodea</taxon>
        <taxon>Blaberoidea</taxon>
        <taxon>Blaberidae</taxon>
        <taxon>Diplopterinae</taxon>
        <taxon>Diploptera</taxon>
    </lineage>
</organism>
<accession>A0AAD8EAS6</accession>
<evidence type="ECO:0000313" key="10">
    <source>
        <dbReference type="EMBL" id="KAJ9583630.1"/>
    </source>
</evidence>
<dbReference type="PROSITE" id="PS50011">
    <property type="entry name" value="PROTEIN_KINASE_DOM"/>
    <property type="match status" value="1"/>
</dbReference>
<dbReference type="PANTHER" id="PTHR48012:SF10">
    <property type="entry name" value="FI20177P1"/>
    <property type="match status" value="1"/>
</dbReference>
<keyword evidence="6" id="KW-0067">ATP-binding</keyword>